<reference evidence="1 2" key="1">
    <citation type="journal article" date="2010" name="Proc. Natl. Acad. Sci. U.S.A.">
        <title>A Nitrospira metagenome illuminates the physiology and evolution of globally important nitrite-oxidizing bacteria.</title>
        <authorList>
            <person name="Lucker S."/>
            <person name="Wagner M."/>
            <person name="Maixner F."/>
            <person name="Pelletier E."/>
            <person name="Koch H."/>
            <person name="Vacherie B."/>
            <person name="Rattei T."/>
            <person name="Sinninghe Damste J."/>
            <person name="Spieck E."/>
            <person name="Le Paslier D."/>
            <person name="Daims H."/>
        </authorList>
    </citation>
    <scope>NUCLEOTIDE SEQUENCE [LARGE SCALE GENOMIC DNA]</scope>
</reference>
<evidence type="ECO:0000313" key="1">
    <source>
        <dbReference type="EMBL" id="CBK43929.1"/>
    </source>
</evidence>
<protein>
    <submittedName>
        <fullName evidence="1">Uncharacterized protein</fullName>
    </submittedName>
</protein>
<proteinExistence type="predicted"/>
<dbReference type="Proteomes" id="UP000001660">
    <property type="component" value="Chromosome"/>
</dbReference>
<dbReference type="EMBL" id="FP929003">
    <property type="protein sequence ID" value="CBK43929.1"/>
    <property type="molecule type" value="Genomic_DNA"/>
</dbReference>
<gene>
    <name evidence="1" type="ORF">NIDE4266</name>
</gene>
<dbReference type="OrthoDB" id="9787939at2"/>
<dbReference type="STRING" id="330214.NIDE4266"/>
<keyword evidence="2" id="KW-1185">Reference proteome</keyword>
<accession>D8P8U7</accession>
<dbReference type="HOGENOM" id="CLU_2786172_0_0_0"/>
<dbReference type="KEGG" id="nde:NIDE4266"/>
<evidence type="ECO:0000313" key="2">
    <source>
        <dbReference type="Proteomes" id="UP000001660"/>
    </source>
</evidence>
<dbReference type="eggNOG" id="COG1584">
    <property type="taxonomic scope" value="Bacteria"/>
</dbReference>
<dbReference type="AlphaFoldDB" id="D8P8U7"/>
<organism evidence="1 2">
    <name type="scientific">Nitrospira defluvii</name>
    <dbReference type="NCBI Taxonomy" id="330214"/>
    <lineage>
        <taxon>Bacteria</taxon>
        <taxon>Pseudomonadati</taxon>
        <taxon>Nitrospirota</taxon>
        <taxon>Nitrospiria</taxon>
        <taxon>Nitrospirales</taxon>
        <taxon>Nitrospiraceae</taxon>
        <taxon>Nitrospira</taxon>
    </lineage>
</organism>
<name>D8P8U7_9BACT</name>
<sequence>MRLNLTSEMFPELTHLTVGILTFYHAIGSLSQAYIGKAIAPLVPPLLHHMNGMRRPVRLEPTRSHGGT</sequence>